<sequence>MPNPVVILATVAAIAAAAVGGLFYAFSTFVMRGLDRTGPDAAATAMRGINAEAQANAPFLVLFMGSALVALVVGIAALRQIGLPGSGWLLAGAVLALVPLVVTVAVNVPLNDRLAASLPWQEYHRIWTLWNHVRTAAPLIGSAAMLIGVRLR</sequence>
<dbReference type="Pfam" id="PF08592">
    <property type="entry name" value="Anthrone_oxy"/>
    <property type="match status" value="1"/>
</dbReference>
<feature type="transmembrane region" description="Helical" evidence="1">
    <location>
        <begin position="59"/>
        <end position="81"/>
    </location>
</feature>
<organism evidence="2 3">
    <name type="scientific">Mycolicibacterium crocinum</name>
    <dbReference type="NCBI Taxonomy" id="388459"/>
    <lineage>
        <taxon>Bacteria</taxon>
        <taxon>Bacillati</taxon>
        <taxon>Actinomycetota</taxon>
        <taxon>Actinomycetes</taxon>
        <taxon>Mycobacteriales</taxon>
        <taxon>Mycobacteriaceae</taxon>
        <taxon>Mycolicibacterium</taxon>
    </lineage>
</organism>
<dbReference type="InterPro" id="IPR013901">
    <property type="entry name" value="Anthrone_oxy"/>
</dbReference>
<keyword evidence="3" id="KW-1185">Reference proteome</keyword>
<keyword evidence="1" id="KW-1133">Transmembrane helix</keyword>
<name>A0ABY3TMU4_9MYCO</name>
<feature type="transmembrane region" description="Helical" evidence="1">
    <location>
        <begin position="6"/>
        <end position="26"/>
    </location>
</feature>
<keyword evidence="1" id="KW-0472">Membrane</keyword>
<keyword evidence="1" id="KW-0812">Transmembrane</keyword>
<reference evidence="2" key="1">
    <citation type="submission" date="2022-08" db="EMBL/GenBank/DDBJ databases">
        <title>Whole genome sequencing of non-tuberculosis mycobacteria type-strains.</title>
        <authorList>
            <person name="Igarashi Y."/>
            <person name="Osugi A."/>
            <person name="Mitarai S."/>
        </authorList>
    </citation>
    <scope>NUCLEOTIDE SEQUENCE</scope>
    <source>
        <strain evidence="2">JCM 16369</strain>
    </source>
</reference>
<feature type="transmembrane region" description="Helical" evidence="1">
    <location>
        <begin position="87"/>
        <end position="108"/>
    </location>
</feature>
<dbReference type="EMBL" id="CP092362">
    <property type="protein sequence ID" value="ULN41219.1"/>
    <property type="molecule type" value="Genomic_DNA"/>
</dbReference>
<accession>A0ABY3TMU4</accession>
<evidence type="ECO:0000256" key="1">
    <source>
        <dbReference type="SAM" id="Phobius"/>
    </source>
</evidence>
<gene>
    <name evidence="2" type="ORF">MI149_27090</name>
</gene>
<dbReference type="RefSeq" id="WP_240177851.1">
    <property type="nucleotide sequence ID" value="NZ_CP092362.2"/>
</dbReference>
<proteinExistence type="predicted"/>
<dbReference type="Proteomes" id="UP001055337">
    <property type="component" value="Chromosome"/>
</dbReference>
<evidence type="ECO:0000313" key="2">
    <source>
        <dbReference type="EMBL" id="ULN41219.1"/>
    </source>
</evidence>
<evidence type="ECO:0000313" key="3">
    <source>
        <dbReference type="Proteomes" id="UP001055337"/>
    </source>
</evidence>
<protein>
    <submittedName>
        <fullName evidence="2">DUF1772 domain-containing protein</fullName>
    </submittedName>
</protein>